<name>A0A8T0C433_9GAMM</name>
<accession>A0A8T0C433</accession>
<gene>
    <name evidence="1" type="ORF">PRUB_b1489</name>
</gene>
<dbReference type="Proteomes" id="UP000016480">
    <property type="component" value="Unassembled WGS sequence"/>
</dbReference>
<evidence type="ECO:0000313" key="2">
    <source>
        <dbReference type="Proteomes" id="UP000016480"/>
    </source>
</evidence>
<dbReference type="EMBL" id="AHCD03000044">
    <property type="protein sequence ID" value="KAF7782077.1"/>
    <property type="molecule type" value="Genomic_DNA"/>
</dbReference>
<proteinExistence type="predicted"/>
<sequence length="49" mass="5516">MVSIEYSLLKLMMCSLIRVLFIFLVDGKGLARVIVRLTNLSDLTGSKEQ</sequence>
<dbReference type="AlphaFoldDB" id="A0A8T0C433"/>
<comment type="caution">
    <text evidence="1">The sequence shown here is derived from an EMBL/GenBank/DDBJ whole genome shotgun (WGS) entry which is preliminary data.</text>
</comment>
<evidence type="ECO:0000313" key="1">
    <source>
        <dbReference type="EMBL" id="KAF7782077.1"/>
    </source>
</evidence>
<reference evidence="1 2" key="1">
    <citation type="journal article" date="2012" name="J. Bacteriol.">
        <title>Genome sequence of the cycloprodigiosin-producing bacterial strain Pseudoalteromonas rubra ATCC 29570(T).</title>
        <authorList>
            <person name="Xie B.B."/>
            <person name="Shu Y.L."/>
            <person name="Qin Q.L."/>
            <person name="Rong J.C."/>
            <person name="Zhang X.Y."/>
            <person name="Chen X.L."/>
            <person name="Zhou B.C."/>
            <person name="Zhang Y.Z."/>
        </authorList>
    </citation>
    <scope>NUCLEOTIDE SEQUENCE [LARGE SCALE GENOMIC DNA]</scope>
    <source>
        <strain evidence="1 2">DSM 6842</strain>
    </source>
</reference>
<organism evidence="1 2">
    <name type="scientific">Pseudoalteromonas rubra</name>
    <dbReference type="NCBI Taxonomy" id="43658"/>
    <lineage>
        <taxon>Bacteria</taxon>
        <taxon>Pseudomonadati</taxon>
        <taxon>Pseudomonadota</taxon>
        <taxon>Gammaproteobacteria</taxon>
        <taxon>Alteromonadales</taxon>
        <taxon>Pseudoalteromonadaceae</taxon>
        <taxon>Pseudoalteromonas</taxon>
    </lineage>
</organism>
<protein>
    <submittedName>
        <fullName evidence="1">Uncharacterized protein</fullName>
    </submittedName>
</protein>